<gene>
    <name evidence="2" type="ORF">GIL414_LOCUS22941</name>
</gene>
<accession>A0A8S2SLF5</accession>
<organism evidence="2 3">
    <name type="scientific">Rotaria magnacalcarata</name>
    <dbReference type="NCBI Taxonomy" id="392030"/>
    <lineage>
        <taxon>Eukaryota</taxon>
        <taxon>Metazoa</taxon>
        <taxon>Spiralia</taxon>
        <taxon>Gnathifera</taxon>
        <taxon>Rotifera</taxon>
        <taxon>Eurotatoria</taxon>
        <taxon>Bdelloidea</taxon>
        <taxon>Philodinida</taxon>
        <taxon>Philodinidae</taxon>
        <taxon>Rotaria</taxon>
    </lineage>
</organism>
<dbReference type="EMBL" id="CAJOBJ010024097">
    <property type="protein sequence ID" value="CAF4233338.1"/>
    <property type="molecule type" value="Genomic_DNA"/>
</dbReference>
<evidence type="ECO:0000256" key="1">
    <source>
        <dbReference type="SAM" id="MobiDB-lite"/>
    </source>
</evidence>
<protein>
    <submittedName>
        <fullName evidence="2">Uncharacterized protein</fullName>
    </submittedName>
</protein>
<dbReference type="AlphaFoldDB" id="A0A8S2SLF5"/>
<feature type="compositionally biased region" description="Low complexity" evidence="1">
    <location>
        <begin position="9"/>
        <end position="31"/>
    </location>
</feature>
<feature type="non-terminal residue" evidence="2">
    <location>
        <position position="1"/>
    </location>
</feature>
<proteinExistence type="predicted"/>
<name>A0A8S2SLF5_9BILA</name>
<evidence type="ECO:0000313" key="2">
    <source>
        <dbReference type="EMBL" id="CAF4233338.1"/>
    </source>
</evidence>
<dbReference type="Proteomes" id="UP000681720">
    <property type="component" value="Unassembled WGS sequence"/>
</dbReference>
<comment type="caution">
    <text evidence="2">The sequence shown here is derived from an EMBL/GenBank/DDBJ whole genome shotgun (WGS) entry which is preliminary data.</text>
</comment>
<evidence type="ECO:0000313" key="3">
    <source>
        <dbReference type="Proteomes" id="UP000681720"/>
    </source>
</evidence>
<reference evidence="2" key="1">
    <citation type="submission" date="2021-02" db="EMBL/GenBank/DDBJ databases">
        <authorList>
            <person name="Nowell W R."/>
        </authorList>
    </citation>
    <scope>NUCLEOTIDE SEQUENCE</scope>
</reference>
<feature type="region of interest" description="Disordered" evidence="1">
    <location>
        <begin position="1"/>
        <end position="34"/>
    </location>
</feature>
<sequence>SMRRHRLRPSIISSPLSLQQQPLPEQQQQQPTSFNDHVLITEFGAI</sequence>